<dbReference type="Proteomes" id="UP000309676">
    <property type="component" value="Unassembled WGS sequence"/>
</dbReference>
<evidence type="ECO:0000256" key="5">
    <source>
        <dbReference type="ARBA" id="ARBA00023136"/>
    </source>
</evidence>
<feature type="transmembrane region" description="Helical" evidence="6">
    <location>
        <begin position="322"/>
        <end position="340"/>
    </location>
</feature>
<dbReference type="PANTHER" id="PTHR47089:SF1">
    <property type="entry name" value="GUANOSINE ABC TRANSPORTER PERMEASE PROTEIN NUPP"/>
    <property type="match status" value="1"/>
</dbReference>
<dbReference type="OrthoDB" id="45037at2"/>
<dbReference type="GO" id="GO:0005886">
    <property type="term" value="C:plasma membrane"/>
    <property type="evidence" value="ECO:0007669"/>
    <property type="project" value="UniProtKB-SubCell"/>
</dbReference>
<keyword evidence="3 6" id="KW-0812">Transmembrane</keyword>
<evidence type="ECO:0000256" key="2">
    <source>
        <dbReference type="ARBA" id="ARBA00022475"/>
    </source>
</evidence>
<sequence length="357" mass="37983">MNAKERNTDVFFLPLIAIVLGLALGAVIMLLGGYDPIAAYRALLNKAFGSMYNFGETIRQITPLILTGLAVAFAFRTGLFNIGAEGQFLVGSLASLYVGVEWTFLPTVLHAAAAVAAGALAGAFWGALVGYAKAKRGVHEVITSIMLNWIALFFVNYMVKTFFLPAGQQRSVAVAETSYLNIPFVTELFSNARLSFGFVIALLCAVFFHYYLFRTKGGFELRAVGFNRHAAQYAGMNVNGGIVRAMAISGAFAGIAGAVEVLGVFHYQSVLTVSPGYGFQGIAVAMIGGTAAFGTVLGAVLMGILTFGAAGMKFGANVPPELVNIVIALIIFFLAASGIIKPVTRWFRARKQRKEAA</sequence>
<dbReference type="RefSeq" id="WP_138192191.1">
    <property type="nucleotide sequence ID" value="NZ_VCIW01000001.1"/>
</dbReference>
<reference evidence="7 8" key="1">
    <citation type="submission" date="2019-05" db="EMBL/GenBank/DDBJ databases">
        <authorList>
            <person name="Narsing Rao M.P."/>
            <person name="Li W.J."/>
        </authorList>
    </citation>
    <scope>NUCLEOTIDE SEQUENCE [LARGE SCALE GENOMIC DNA]</scope>
    <source>
        <strain evidence="7 8">SYSU_K30003</strain>
    </source>
</reference>
<evidence type="ECO:0000256" key="1">
    <source>
        <dbReference type="ARBA" id="ARBA00004651"/>
    </source>
</evidence>
<feature type="transmembrane region" description="Helical" evidence="6">
    <location>
        <begin position="57"/>
        <end position="75"/>
    </location>
</feature>
<protein>
    <submittedName>
        <fullName evidence="7">ABC transporter permease</fullName>
    </submittedName>
</protein>
<evidence type="ECO:0000313" key="8">
    <source>
        <dbReference type="Proteomes" id="UP000309676"/>
    </source>
</evidence>
<gene>
    <name evidence="7" type="ORF">FE782_02615</name>
</gene>
<evidence type="ECO:0000256" key="4">
    <source>
        <dbReference type="ARBA" id="ARBA00022989"/>
    </source>
</evidence>
<feature type="transmembrane region" description="Helical" evidence="6">
    <location>
        <begin position="141"/>
        <end position="159"/>
    </location>
</feature>
<proteinExistence type="predicted"/>
<keyword evidence="4 6" id="KW-1133">Transmembrane helix</keyword>
<keyword evidence="5 6" id="KW-0472">Membrane</keyword>
<feature type="transmembrane region" description="Helical" evidence="6">
    <location>
        <begin position="111"/>
        <end position="129"/>
    </location>
</feature>
<keyword evidence="8" id="KW-1185">Reference proteome</keyword>
<dbReference type="Pfam" id="PF02653">
    <property type="entry name" value="BPD_transp_2"/>
    <property type="match status" value="1"/>
</dbReference>
<keyword evidence="2" id="KW-1003">Cell membrane</keyword>
<accession>A0A5R9GPK7</accession>
<feature type="transmembrane region" description="Helical" evidence="6">
    <location>
        <begin position="242"/>
        <end position="265"/>
    </location>
</feature>
<evidence type="ECO:0000256" key="6">
    <source>
        <dbReference type="SAM" id="Phobius"/>
    </source>
</evidence>
<evidence type="ECO:0000256" key="3">
    <source>
        <dbReference type="ARBA" id="ARBA00022692"/>
    </source>
</evidence>
<feature type="transmembrane region" description="Helical" evidence="6">
    <location>
        <begin position="194"/>
        <end position="213"/>
    </location>
</feature>
<dbReference type="CDD" id="cd06580">
    <property type="entry name" value="TM_PBP1_transp_TpRbsC_like"/>
    <property type="match status" value="1"/>
</dbReference>
<comment type="caution">
    <text evidence="7">The sequence shown here is derived from an EMBL/GenBank/DDBJ whole genome shotgun (WGS) entry which is preliminary data.</text>
</comment>
<dbReference type="PANTHER" id="PTHR47089">
    <property type="entry name" value="ABC TRANSPORTER, PERMEASE PROTEIN"/>
    <property type="match status" value="1"/>
</dbReference>
<feature type="transmembrane region" description="Helical" evidence="6">
    <location>
        <begin position="277"/>
        <end position="310"/>
    </location>
</feature>
<feature type="transmembrane region" description="Helical" evidence="6">
    <location>
        <begin position="87"/>
        <end position="105"/>
    </location>
</feature>
<dbReference type="EMBL" id="VCIW01000001">
    <property type="protein sequence ID" value="TLS54255.1"/>
    <property type="molecule type" value="Genomic_DNA"/>
</dbReference>
<dbReference type="InterPro" id="IPR001851">
    <property type="entry name" value="ABC_transp_permease"/>
</dbReference>
<name>A0A5R9GPK7_9BACL</name>
<organism evidence="7 8">
    <name type="scientific">Paenibacillus antri</name>
    <dbReference type="NCBI Taxonomy" id="2582848"/>
    <lineage>
        <taxon>Bacteria</taxon>
        <taxon>Bacillati</taxon>
        <taxon>Bacillota</taxon>
        <taxon>Bacilli</taxon>
        <taxon>Bacillales</taxon>
        <taxon>Paenibacillaceae</taxon>
        <taxon>Paenibacillus</taxon>
    </lineage>
</organism>
<evidence type="ECO:0000313" key="7">
    <source>
        <dbReference type="EMBL" id="TLS54255.1"/>
    </source>
</evidence>
<dbReference type="GO" id="GO:0022857">
    <property type="term" value="F:transmembrane transporter activity"/>
    <property type="evidence" value="ECO:0007669"/>
    <property type="project" value="InterPro"/>
</dbReference>
<dbReference type="AlphaFoldDB" id="A0A5R9GPK7"/>
<feature type="transmembrane region" description="Helical" evidence="6">
    <location>
        <begin position="12"/>
        <end position="37"/>
    </location>
</feature>
<comment type="subcellular location">
    <subcellularLocation>
        <location evidence="1">Cell membrane</location>
        <topology evidence="1">Multi-pass membrane protein</topology>
    </subcellularLocation>
</comment>